<evidence type="ECO:0000313" key="2">
    <source>
        <dbReference type="EMBL" id="MCI1186336.1"/>
    </source>
</evidence>
<dbReference type="Proteomes" id="UP001139193">
    <property type="component" value="Unassembled WGS sequence"/>
</dbReference>
<name>A0A9X2ADN8_9BACT</name>
<dbReference type="AlphaFoldDB" id="A0A9X2ADN8"/>
<gene>
    <name evidence="2" type="ORF">MON38_02815</name>
</gene>
<accession>A0A9X2ADN8</accession>
<dbReference type="EMBL" id="JALBGC010000001">
    <property type="protein sequence ID" value="MCI1186336.1"/>
    <property type="molecule type" value="Genomic_DNA"/>
</dbReference>
<reference evidence="2" key="1">
    <citation type="submission" date="2022-03" db="EMBL/GenBank/DDBJ databases">
        <title>Bacterial whole genome sequence for Hymenobacter sp. DH14.</title>
        <authorList>
            <person name="Le V."/>
        </authorList>
    </citation>
    <scope>NUCLEOTIDE SEQUENCE</scope>
    <source>
        <strain evidence="2">DH14</strain>
    </source>
</reference>
<evidence type="ECO:0008006" key="4">
    <source>
        <dbReference type="Google" id="ProtNLM"/>
    </source>
</evidence>
<evidence type="ECO:0000256" key="1">
    <source>
        <dbReference type="SAM" id="SignalP"/>
    </source>
</evidence>
<dbReference type="RefSeq" id="WP_241934611.1">
    <property type="nucleotide sequence ID" value="NZ_JALBGC010000001.1"/>
</dbReference>
<keyword evidence="3" id="KW-1185">Reference proteome</keyword>
<keyword evidence="1" id="KW-0732">Signal</keyword>
<protein>
    <recommendedName>
        <fullName evidence="4">FTP domain-containing protein</fullName>
    </recommendedName>
</protein>
<comment type="caution">
    <text evidence="2">The sequence shown here is derived from an EMBL/GenBank/DDBJ whole genome shotgun (WGS) entry which is preliminary data.</text>
</comment>
<evidence type="ECO:0000313" key="3">
    <source>
        <dbReference type="Proteomes" id="UP001139193"/>
    </source>
</evidence>
<feature type="signal peptide" evidence="1">
    <location>
        <begin position="1"/>
        <end position="19"/>
    </location>
</feature>
<proteinExistence type="predicted"/>
<sequence>MLRILLIILSLSHGYVSVAQTILEQKNDSISVSNNPPMIMSNYIKFPTPYKYNPETIKSITDLPDNVRAKVEPYLVDRLGVNFYKSLRFINGQKFSLNNLDSARIGIKDYRFPLATYYLQYVCLETKSESGYFKAGASFDSDGIVVDSINLPKFTNYFNHQKLISVHKAINIARHSWSDEFKENPNWIRRQNVSLDYSPLNNCFVWWFSKTKSEGPGKSHLRRIFINASTGNVLRTRNSTHKYAPF</sequence>
<organism evidence="2 3">
    <name type="scientific">Hymenobacter cyanobacteriorum</name>
    <dbReference type="NCBI Taxonomy" id="2926463"/>
    <lineage>
        <taxon>Bacteria</taxon>
        <taxon>Pseudomonadati</taxon>
        <taxon>Bacteroidota</taxon>
        <taxon>Cytophagia</taxon>
        <taxon>Cytophagales</taxon>
        <taxon>Hymenobacteraceae</taxon>
        <taxon>Hymenobacter</taxon>
    </lineage>
</organism>
<feature type="chain" id="PRO_5040803725" description="FTP domain-containing protein" evidence="1">
    <location>
        <begin position="20"/>
        <end position="246"/>
    </location>
</feature>